<evidence type="ECO:0000256" key="2">
    <source>
        <dbReference type="SAM" id="Phobius"/>
    </source>
</evidence>
<evidence type="ECO:0000313" key="3">
    <source>
        <dbReference type="Proteomes" id="UP000694844"/>
    </source>
</evidence>
<dbReference type="AlphaFoldDB" id="A0A8B8C2J6"/>
<dbReference type="KEGG" id="cvn:111115450"/>
<organism evidence="3 4">
    <name type="scientific">Crassostrea virginica</name>
    <name type="common">Eastern oyster</name>
    <dbReference type="NCBI Taxonomy" id="6565"/>
    <lineage>
        <taxon>Eukaryota</taxon>
        <taxon>Metazoa</taxon>
        <taxon>Spiralia</taxon>
        <taxon>Lophotrochozoa</taxon>
        <taxon>Mollusca</taxon>
        <taxon>Bivalvia</taxon>
        <taxon>Autobranchia</taxon>
        <taxon>Pteriomorphia</taxon>
        <taxon>Ostreida</taxon>
        <taxon>Ostreoidea</taxon>
        <taxon>Ostreidae</taxon>
        <taxon>Crassostrea</taxon>
    </lineage>
</organism>
<keyword evidence="2" id="KW-0812">Transmembrane</keyword>
<feature type="transmembrane region" description="Helical" evidence="2">
    <location>
        <begin position="113"/>
        <end position="137"/>
    </location>
</feature>
<sequence>MARTILEKLLIVLYVVTVVLWLISMFTQGWLVYSIDFGDQTYATFQMSLFYYKNCLRKVCITKLGTDDDNLEESMPTWTEIQSLSITAVVLCAVCCLLFILSDPYFCKKFKRTITVFQIILNLHAISVLIELVLIIRMTVYNATEAQNHYNSISFKVPYSIIIAGVGWLAGVNGCVVGYIHHSSLKKNNREREGPNQESTAYAHTVRHTDQPPPYGQPPLEYTNVHAPPENYSMPMYTK</sequence>
<keyword evidence="2" id="KW-1133">Transmembrane helix</keyword>
<protein>
    <submittedName>
        <fullName evidence="4">Uncharacterized protein LOC111115450 isoform X1</fullName>
    </submittedName>
</protein>
<name>A0A8B8C2J6_CRAVI</name>
<dbReference type="GeneID" id="111115450"/>
<dbReference type="RefSeq" id="XP_022309902.1">
    <property type="nucleotide sequence ID" value="XM_022454194.1"/>
</dbReference>
<keyword evidence="3" id="KW-1185">Reference proteome</keyword>
<accession>A0A8B8C2J6</accession>
<evidence type="ECO:0000313" key="4">
    <source>
        <dbReference type="RefSeq" id="XP_022309902.1"/>
    </source>
</evidence>
<keyword evidence="2" id="KW-0472">Membrane</keyword>
<feature type="transmembrane region" description="Helical" evidence="2">
    <location>
        <begin position="12"/>
        <end position="33"/>
    </location>
</feature>
<dbReference type="Proteomes" id="UP000694844">
    <property type="component" value="Chromosome 9"/>
</dbReference>
<gene>
    <name evidence="4" type="primary">LOC111115450</name>
</gene>
<feature type="transmembrane region" description="Helical" evidence="2">
    <location>
        <begin position="81"/>
        <end position="101"/>
    </location>
</feature>
<evidence type="ECO:0000256" key="1">
    <source>
        <dbReference type="SAM" id="MobiDB-lite"/>
    </source>
</evidence>
<feature type="region of interest" description="Disordered" evidence="1">
    <location>
        <begin position="207"/>
        <end position="227"/>
    </location>
</feature>
<proteinExistence type="predicted"/>
<reference evidence="4" key="1">
    <citation type="submission" date="2025-08" db="UniProtKB">
        <authorList>
            <consortium name="RefSeq"/>
        </authorList>
    </citation>
    <scope>IDENTIFICATION</scope>
    <source>
        <tissue evidence="4">Whole sample</tissue>
    </source>
</reference>
<feature type="transmembrane region" description="Helical" evidence="2">
    <location>
        <begin position="157"/>
        <end position="180"/>
    </location>
</feature>